<dbReference type="PRINTS" id="PR01301">
    <property type="entry name" value="RGSPROTEIN"/>
</dbReference>
<dbReference type="OrthoDB" id="196547at2759"/>
<evidence type="ECO:0008006" key="7">
    <source>
        <dbReference type="Google" id="ProtNLM"/>
    </source>
</evidence>
<dbReference type="InterPro" id="IPR047016">
    <property type="entry name" value="RGS6/7/9/11"/>
</dbReference>
<dbReference type="Pfam" id="PF00610">
    <property type="entry name" value="DEP"/>
    <property type="match status" value="1"/>
</dbReference>
<keyword evidence="1" id="KW-0734">Signal transduction inhibitor</keyword>
<dbReference type="Proteomes" id="UP000594260">
    <property type="component" value="Unplaced"/>
</dbReference>
<dbReference type="KEGG" id="vde:111251660"/>
<evidence type="ECO:0000256" key="2">
    <source>
        <dbReference type="SAM" id="MobiDB-lite"/>
    </source>
</evidence>
<dbReference type="InterPro" id="IPR015898">
    <property type="entry name" value="G-protein_gamma-like_dom"/>
</dbReference>
<dbReference type="SMART" id="SM00315">
    <property type="entry name" value="RGS"/>
    <property type="match status" value="1"/>
</dbReference>
<dbReference type="InterPro" id="IPR040759">
    <property type="entry name" value="RGS_DHEX"/>
</dbReference>
<dbReference type="InterPro" id="IPR044926">
    <property type="entry name" value="RGS_subdomain_2"/>
</dbReference>
<dbReference type="SMART" id="SM00049">
    <property type="entry name" value="DEP"/>
    <property type="match status" value="1"/>
</dbReference>
<feature type="region of interest" description="Disordered" evidence="2">
    <location>
        <begin position="563"/>
        <end position="583"/>
    </location>
</feature>
<sequence>MSSDSENELLKEPREYATEPLKALSPAPAGPLSANSQHYRPPGSPHLTSHHQNSHDDVCIESCFLKMERLIAEMQHPELGIPVRSQKLFLTSIPCAFVGYDVVEWIMDNLDIDDQSGPVAQEALHLANLLCQHGYFFPVGENAKTYTIKDDSTLYRFQAPEYWASRNNPDNTEYALYLLRRTLKNKPKNSLEDYEIEALQRLKKLLANKWDTLCQQAEEQIAPPFISDGRERIKGQSKEKKKTDKVISSSQERAYWRIHRPPPGTITCLERCPVPSRRIRKKKTTPEQLKRQIKILKSTITRSRAKSTLWQRSEDYREFDAFLCPPLPSNPWVSDDPTFWIIESHTTDTLTERRLRRWTLSLEELLSDPRGFQEFETYLRKEYSYENILFWKAVQDLKRGSYACIPQRVTEIHSEYLSSGAPCEVNLDSATMEVTLEAIKKPSRYTFDHAQQHVFTLMQTDIYPRFLRSEHFRSLMVKASLLQIQSQRKRFFNFASGRKKPQICSGADARPSTSQGHLANAGLLYTGQNSRVCAAITEQTQQAPARRLSGLLAGSTCDLRESIKRRNSSRQKRLASSGSKTDLISDDDSISVASQFSGRHSLSTSDLQTLTAPSTASTSEIFADSDKVLKHEAKATASAGAAGHSGCVLGQRAATASTSDADVDLCVTTMSPTAEDNGFQGEPPSRITEGLTPEEAMLPPPSVSPKETDTEDPPQHQQQQQRKSSLTKRTM</sequence>
<dbReference type="InterPro" id="IPR047017">
    <property type="entry name" value="RGS6/7/9/11_DHEX_sf"/>
</dbReference>
<evidence type="ECO:0000259" key="3">
    <source>
        <dbReference type="PROSITE" id="PS50132"/>
    </source>
</evidence>
<dbReference type="GO" id="GO:0035556">
    <property type="term" value="P:intracellular signal transduction"/>
    <property type="evidence" value="ECO:0007669"/>
    <property type="project" value="InterPro"/>
</dbReference>
<dbReference type="InterPro" id="IPR036390">
    <property type="entry name" value="WH_DNA-bd_sf"/>
</dbReference>
<dbReference type="Gene3D" id="1.10.1240.60">
    <property type="match status" value="1"/>
</dbReference>
<dbReference type="FunFam" id="1.10.167.10:FF:000001">
    <property type="entry name" value="Putative regulator of g-protein signaling 12"/>
    <property type="match status" value="1"/>
</dbReference>
<name>A0A7M7KAU8_VARDE</name>
<evidence type="ECO:0000256" key="1">
    <source>
        <dbReference type="ARBA" id="ARBA00022700"/>
    </source>
</evidence>
<reference evidence="5" key="1">
    <citation type="submission" date="2021-01" db="UniProtKB">
        <authorList>
            <consortium name="EnsemblMetazoa"/>
        </authorList>
    </citation>
    <scope>IDENTIFICATION</scope>
</reference>
<evidence type="ECO:0000259" key="4">
    <source>
        <dbReference type="PROSITE" id="PS50186"/>
    </source>
</evidence>
<dbReference type="GO" id="GO:0005886">
    <property type="term" value="C:plasma membrane"/>
    <property type="evidence" value="ECO:0007669"/>
    <property type="project" value="TreeGrafter"/>
</dbReference>
<dbReference type="Pfam" id="PF00631">
    <property type="entry name" value="G-gamma"/>
    <property type="match status" value="1"/>
</dbReference>
<dbReference type="PROSITE" id="PS50186">
    <property type="entry name" value="DEP"/>
    <property type="match status" value="1"/>
</dbReference>
<dbReference type="Gene3D" id="1.10.167.10">
    <property type="entry name" value="Regulator of G-protein Signalling 4, domain 2"/>
    <property type="match status" value="1"/>
</dbReference>
<dbReference type="InterPro" id="IPR036284">
    <property type="entry name" value="GGL_sf"/>
</dbReference>
<proteinExistence type="predicted"/>
<dbReference type="RefSeq" id="XP_022664166.1">
    <property type="nucleotide sequence ID" value="XM_022808431.1"/>
</dbReference>
<dbReference type="EnsemblMetazoa" id="XM_022808431">
    <property type="protein sequence ID" value="XP_022664166"/>
    <property type="gene ID" value="LOC111251660"/>
</dbReference>
<dbReference type="InterPro" id="IPR036388">
    <property type="entry name" value="WH-like_DNA-bd_sf"/>
</dbReference>
<dbReference type="GO" id="GO:0043005">
    <property type="term" value="C:neuron projection"/>
    <property type="evidence" value="ECO:0007669"/>
    <property type="project" value="TreeGrafter"/>
</dbReference>
<organism evidence="5 6">
    <name type="scientific">Varroa destructor</name>
    <name type="common">Honeybee mite</name>
    <dbReference type="NCBI Taxonomy" id="109461"/>
    <lineage>
        <taxon>Eukaryota</taxon>
        <taxon>Metazoa</taxon>
        <taxon>Ecdysozoa</taxon>
        <taxon>Arthropoda</taxon>
        <taxon>Chelicerata</taxon>
        <taxon>Arachnida</taxon>
        <taxon>Acari</taxon>
        <taxon>Parasitiformes</taxon>
        <taxon>Mesostigmata</taxon>
        <taxon>Gamasina</taxon>
        <taxon>Dermanyssoidea</taxon>
        <taxon>Varroidae</taxon>
        <taxon>Varroa</taxon>
    </lineage>
</organism>
<dbReference type="PANTHER" id="PTHR45746">
    <property type="entry name" value="LP21163P"/>
    <property type="match status" value="1"/>
</dbReference>
<evidence type="ECO:0000313" key="6">
    <source>
        <dbReference type="Proteomes" id="UP000594260"/>
    </source>
</evidence>
<dbReference type="PANTHER" id="PTHR45746:SF5">
    <property type="entry name" value="REGULATOR OF G-PROTEIN SIGNALING 7"/>
    <property type="match status" value="1"/>
</dbReference>
<evidence type="ECO:0000313" key="5">
    <source>
        <dbReference type="EnsemblMetazoa" id="XP_022664166"/>
    </source>
</evidence>
<feature type="domain" description="DEP" evidence="4">
    <location>
        <begin position="77"/>
        <end position="159"/>
    </location>
</feature>
<dbReference type="PROSITE" id="PS50132">
    <property type="entry name" value="RGS"/>
    <property type="match status" value="1"/>
</dbReference>
<dbReference type="Pfam" id="PF00615">
    <property type="entry name" value="RGS"/>
    <property type="match status" value="1"/>
</dbReference>
<feature type="region of interest" description="Disordered" evidence="2">
    <location>
        <begin position="1"/>
        <end position="53"/>
    </location>
</feature>
<feature type="domain" description="RGS" evidence="3">
    <location>
        <begin position="361"/>
        <end position="476"/>
    </location>
</feature>
<dbReference type="GeneID" id="111251660"/>
<dbReference type="GO" id="GO:0007186">
    <property type="term" value="P:G protein-coupled receptor signaling pathway"/>
    <property type="evidence" value="ECO:0007669"/>
    <property type="project" value="InterPro"/>
</dbReference>
<dbReference type="InterPro" id="IPR036305">
    <property type="entry name" value="RGS_sf"/>
</dbReference>
<feature type="compositionally biased region" description="Low complexity" evidence="2">
    <location>
        <begin position="20"/>
        <end position="36"/>
    </location>
</feature>
<dbReference type="Pfam" id="PF18148">
    <property type="entry name" value="RGS_DHEX"/>
    <property type="match status" value="1"/>
</dbReference>
<dbReference type="InterPro" id="IPR016137">
    <property type="entry name" value="RGS"/>
</dbReference>
<dbReference type="Gene3D" id="1.10.10.10">
    <property type="entry name" value="Winged helix-like DNA-binding domain superfamily/Winged helix DNA-binding domain"/>
    <property type="match status" value="1"/>
</dbReference>
<dbReference type="GO" id="GO:0005096">
    <property type="term" value="F:GTPase activator activity"/>
    <property type="evidence" value="ECO:0007669"/>
    <property type="project" value="TreeGrafter"/>
</dbReference>
<dbReference type="SUPFAM" id="SSF48670">
    <property type="entry name" value="Transducin (heterotrimeric G protein), gamma chain"/>
    <property type="match status" value="1"/>
</dbReference>
<accession>A0A7M7KAU8</accession>
<feature type="compositionally biased region" description="Polar residues" evidence="2">
    <location>
        <begin position="722"/>
        <end position="731"/>
    </location>
</feature>
<dbReference type="GO" id="GO:0009968">
    <property type="term" value="P:negative regulation of signal transduction"/>
    <property type="evidence" value="ECO:0007669"/>
    <property type="project" value="UniProtKB-KW"/>
</dbReference>
<dbReference type="GO" id="GO:0008277">
    <property type="term" value="P:regulation of G protein-coupled receptor signaling pathway"/>
    <property type="evidence" value="ECO:0007669"/>
    <property type="project" value="InterPro"/>
</dbReference>
<dbReference type="SMART" id="SM01224">
    <property type="entry name" value="G_gamma"/>
    <property type="match status" value="1"/>
</dbReference>
<protein>
    <recommendedName>
        <fullName evidence="7">Regulator of G-protein signaling 7</fullName>
    </recommendedName>
</protein>
<dbReference type="InParanoid" id="A0A7M7KAU8"/>
<feature type="region of interest" description="Disordered" evidence="2">
    <location>
        <begin position="596"/>
        <end position="618"/>
    </location>
</feature>
<dbReference type="CDD" id="cd04450">
    <property type="entry name" value="DEP_RGS7-like"/>
    <property type="match status" value="1"/>
</dbReference>
<dbReference type="AlphaFoldDB" id="A0A7M7KAU8"/>
<feature type="region of interest" description="Disordered" evidence="2">
    <location>
        <begin position="672"/>
        <end position="731"/>
    </location>
</feature>
<dbReference type="SUPFAM" id="SSF46785">
    <property type="entry name" value="Winged helix' DNA-binding domain"/>
    <property type="match status" value="1"/>
</dbReference>
<keyword evidence="6" id="KW-1185">Reference proteome</keyword>
<dbReference type="SMART" id="SM00224">
    <property type="entry name" value="GGL"/>
    <property type="match status" value="1"/>
</dbReference>
<feature type="compositionally biased region" description="Basic and acidic residues" evidence="2">
    <location>
        <begin position="8"/>
        <end position="17"/>
    </location>
</feature>
<dbReference type="InterPro" id="IPR000591">
    <property type="entry name" value="DEP_dom"/>
</dbReference>
<dbReference type="GO" id="GO:0005737">
    <property type="term" value="C:cytoplasm"/>
    <property type="evidence" value="ECO:0007669"/>
    <property type="project" value="TreeGrafter"/>
</dbReference>
<dbReference type="SUPFAM" id="SSF48097">
    <property type="entry name" value="Regulator of G-protein signaling, RGS"/>
    <property type="match status" value="1"/>
</dbReference>